<comment type="caution">
    <text evidence="1">The sequence shown here is derived from an EMBL/GenBank/DDBJ whole genome shotgun (WGS) entry which is preliminary data.</text>
</comment>
<reference evidence="1 2" key="1">
    <citation type="submission" date="2023-03" db="EMBL/GenBank/DDBJ databases">
        <title>High-quality genome of Scylla paramamosain provides insights in environmental adaptation.</title>
        <authorList>
            <person name="Zhang L."/>
        </authorList>
    </citation>
    <scope>NUCLEOTIDE SEQUENCE [LARGE SCALE GENOMIC DNA]</scope>
    <source>
        <strain evidence="1">LZ_2023a</strain>
        <tissue evidence="1">Muscle</tissue>
    </source>
</reference>
<dbReference type="AlphaFoldDB" id="A0AAW0U6W7"/>
<evidence type="ECO:0000313" key="1">
    <source>
        <dbReference type="EMBL" id="KAK8395246.1"/>
    </source>
</evidence>
<dbReference type="Proteomes" id="UP001487740">
    <property type="component" value="Unassembled WGS sequence"/>
</dbReference>
<proteinExistence type="predicted"/>
<dbReference type="EMBL" id="JARAKH010000018">
    <property type="protein sequence ID" value="KAK8395246.1"/>
    <property type="molecule type" value="Genomic_DNA"/>
</dbReference>
<keyword evidence="2" id="KW-1185">Reference proteome</keyword>
<organism evidence="1 2">
    <name type="scientific">Scylla paramamosain</name>
    <name type="common">Mud crab</name>
    <dbReference type="NCBI Taxonomy" id="85552"/>
    <lineage>
        <taxon>Eukaryota</taxon>
        <taxon>Metazoa</taxon>
        <taxon>Ecdysozoa</taxon>
        <taxon>Arthropoda</taxon>
        <taxon>Crustacea</taxon>
        <taxon>Multicrustacea</taxon>
        <taxon>Malacostraca</taxon>
        <taxon>Eumalacostraca</taxon>
        <taxon>Eucarida</taxon>
        <taxon>Decapoda</taxon>
        <taxon>Pleocyemata</taxon>
        <taxon>Brachyura</taxon>
        <taxon>Eubrachyura</taxon>
        <taxon>Portunoidea</taxon>
        <taxon>Portunidae</taxon>
        <taxon>Portuninae</taxon>
        <taxon>Scylla</taxon>
    </lineage>
</organism>
<accession>A0AAW0U6W7</accession>
<gene>
    <name evidence="1" type="ORF">O3P69_006155</name>
</gene>
<protein>
    <submittedName>
        <fullName evidence="1">Uncharacterized protein</fullName>
    </submittedName>
</protein>
<evidence type="ECO:0000313" key="2">
    <source>
        <dbReference type="Proteomes" id="UP001487740"/>
    </source>
</evidence>
<name>A0AAW0U6W7_SCYPA</name>
<sequence>MLDQTDANCANESVFTLRSFASVTSRISHGGQEDAISSLVSCVPPLNIVRLCPPSAGSWMLPWCAGGVWCRLRVSWLACLATNPGVQILAGAISTQLTQLTFILPSGCLSGRPSAETTKCISSLKED</sequence>